<evidence type="ECO:0000313" key="1">
    <source>
        <dbReference type="EMBL" id="MFL0194317.1"/>
    </source>
</evidence>
<sequence>MANKKIYMGLSKVAIAAIIATSLSGVVYAKEGDIYKLPTGSATSITDEGSIGNILLNNRSTLSDLILNMSTYGYEAGSKIYNATDANNQWKANPTASAATIYSYMEKNNTPTSYTPQATLTGNYNSTFGQNYVTVTLPSGATVKSVASDGTALASTSYSLSGTTLTILGVTSANTVTITTGDGTIYALVNTSSAGGTTTTIHRVEFASAVLTKTGTNTITFQYKVIDENGTDITKTVPASEINAVASVSSSIVLEPSTGTGTITFNNSSDVDKQVIVTLLEVESGTSVYLDTSNPGAGIKGDSKVSKIMITSTTLDLYSSSTSGVDNGYATYKVLDQYGNDITTSALVQDITWTCNIGTITASNGVLTVSPFISGSNLTQYATTTIAATDRSTGTTTSANLTIPQSQTTLSNITLNNLYCTNNANAVLTDGDTADSFYIDYTATDSTGNTTKSYDLINEGLMKDDNGNVQIVSSDPTHLQVQLVRDPNNYNNAAIQVSPKAGDYELVADEPISITVSTLNGNTSTTDLTLKKKLMLDTLTFLMAPSQSVAAGDTDVNIPFKAYDQNGNALTKYSDVNNYTVMLSSDIPSITGIDKNLDIIQNPDGTASIEIKKVPALTGTITSQSYTIQAVIATTGKCSRLNIVVHAAAVSNK</sequence>
<proteinExistence type="predicted"/>
<comment type="caution">
    <text evidence="1">The sequence shown here is derived from an EMBL/GenBank/DDBJ whole genome shotgun (WGS) entry which is preliminary data.</text>
</comment>
<gene>
    <name evidence="1" type="ORF">ACJDU8_01815</name>
</gene>
<dbReference type="RefSeq" id="WP_406790436.1">
    <property type="nucleotide sequence ID" value="NZ_JBJHZX010000002.1"/>
</dbReference>
<evidence type="ECO:0000313" key="2">
    <source>
        <dbReference type="Proteomes" id="UP001623660"/>
    </source>
</evidence>
<organism evidence="1 2">
    <name type="scientific">Candidatus Clostridium eludens</name>
    <dbReference type="NCBI Taxonomy" id="3381663"/>
    <lineage>
        <taxon>Bacteria</taxon>
        <taxon>Bacillati</taxon>
        <taxon>Bacillota</taxon>
        <taxon>Clostridia</taxon>
        <taxon>Eubacteriales</taxon>
        <taxon>Clostridiaceae</taxon>
        <taxon>Clostridium</taxon>
    </lineage>
</organism>
<accession>A0ABW8SE63</accession>
<keyword evidence="2" id="KW-1185">Reference proteome</keyword>
<dbReference type="Proteomes" id="UP001623660">
    <property type="component" value="Unassembled WGS sequence"/>
</dbReference>
<name>A0ABW8SE63_9CLOT</name>
<dbReference type="EMBL" id="JBJHZX010000002">
    <property type="protein sequence ID" value="MFL0194317.1"/>
    <property type="molecule type" value="Genomic_DNA"/>
</dbReference>
<reference evidence="1 2" key="1">
    <citation type="submission" date="2024-11" db="EMBL/GenBank/DDBJ databases">
        <authorList>
            <person name="Heng Y.C."/>
            <person name="Lim A.C.H."/>
            <person name="Lee J.K.Y."/>
            <person name="Kittelmann S."/>
        </authorList>
    </citation>
    <scope>NUCLEOTIDE SEQUENCE [LARGE SCALE GENOMIC DNA]</scope>
    <source>
        <strain evidence="1 2">WILCCON 0269</strain>
    </source>
</reference>
<protein>
    <submittedName>
        <fullName evidence="1">Uncharacterized protein</fullName>
    </submittedName>
</protein>